<gene>
    <name evidence="2" type="ORF">PAUR_a3589</name>
</gene>
<proteinExistence type="inferred from homology"/>
<organism evidence="2 3">
    <name type="scientific">Pseudoalteromonas aurantia 208</name>
    <dbReference type="NCBI Taxonomy" id="1314867"/>
    <lineage>
        <taxon>Bacteria</taxon>
        <taxon>Pseudomonadati</taxon>
        <taxon>Pseudomonadota</taxon>
        <taxon>Gammaproteobacteria</taxon>
        <taxon>Alteromonadales</taxon>
        <taxon>Pseudoalteromonadaceae</taxon>
        <taxon>Pseudoalteromonas</taxon>
    </lineage>
</organism>
<reference evidence="2 3" key="1">
    <citation type="submission" date="2015-03" db="EMBL/GenBank/DDBJ databases">
        <title>Genome sequence of Pseudoalteromonas aurantia.</title>
        <authorList>
            <person name="Xie B.-B."/>
            <person name="Rong J.-C."/>
            <person name="Qin Q.-L."/>
            <person name="Zhang Y.-Z."/>
        </authorList>
    </citation>
    <scope>NUCLEOTIDE SEQUENCE [LARGE SCALE GENOMIC DNA]</scope>
    <source>
        <strain evidence="2 3">208</strain>
    </source>
</reference>
<comment type="caution">
    <text evidence="2">The sequence shown here is derived from an EMBL/GenBank/DDBJ whole genome shotgun (WGS) entry which is preliminary data.</text>
</comment>
<evidence type="ECO:0000313" key="2">
    <source>
        <dbReference type="EMBL" id="MBE0366561.1"/>
    </source>
</evidence>
<sequence>MRILFSIFIFISSNVYSEPYARQINITTGQWPPYIDQSKEDQGCVASLIRDAFALYDIKTRFVFMPWERAYKDGMKKEFIGSAYWYFSKQRSEDYIYTKHAITEEVSRFYHLSSLPLKLTRYSDLKPYTLLLNKGLTYPDELLEAISEHNISTVESTYTDKNIPLLLRKRADIMIMNENTAQEYKRSLPVSKRSAITSQKKPAYIKRGFLLINKTHQQYAILFDQALSTLWSNKDYIKHYEQNCSKVSVLTHALE</sequence>
<evidence type="ECO:0000256" key="1">
    <source>
        <dbReference type="ARBA" id="ARBA00010333"/>
    </source>
</evidence>
<dbReference type="EMBL" id="AQGV01000009">
    <property type="protein sequence ID" value="MBE0366561.1"/>
    <property type="molecule type" value="Genomic_DNA"/>
</dbReference>
<dbReference type="PANTHER" id="PTHR35936">
    <property type="entry name" value="MEMBRANE-BOUND LYTIC MUREIN TRANSGLYCOSYLASE F"/>
    <property type="match status" value="1"/>
</dbReference>
<comment type="similarity">
    <text evidence="1">Belongs to the bacterial solute-binding protein 3 family.</text>
</comment>
<protein>
    <submittedName>
        <fullName evidence="2">Polar amino acid transport system substrate-binding protein</fullName>
    </submittedName>
</protein>
<accession>A0ABR9E6H9</accession>
<dbReference type="Proteomes" id="UP000615755">
    <property type="component" value="Unassembled WGS sequence"/>
</dbReference>
<name>A0ABR9E6H9_9GAMM</name>
<dbReference type="SUPFAM" id="SSF53850">
    <property type="entry name" value="Periplasmic binding protein-like II"/>
    <property type="match status" value="1"/>
</dbReference>
<keyword evidence="3" id="KW-1185">Reference proteome</keyword>
<dbReference type="PANTHER" id="PTHR35936:SF25">
    <property type="entry name" value="ABC TRANSPORTER SUBSTRATE-BINDING PROTEIN"/>
    <property type="match status" value="1"/>
</dbReference>
<dbReference type="RefSeq" id="WP_192506066.1">
    <property type="nucleotide sequence ID" value="NZ_AQGV01000009.1"/>
</dbReference>
<evidence type="ECO:0000313" key="3">
    <source>
        <dbReference type="Proteomes" id="UP000615755"/>
    </source>
</evidence>
<dbReference type="Gene3D" id="3.40.190.10">
    <property type="entry name" value="Periplasmic binding protein-like II"/>
    <property type="match status" value="2"/>
</dbReference>